<reference evidence="2" key="1">
    <citation type="submission" date="2022-09" db="EMBL/GenBank/DDBJ databases">
        <title>Actin cytoskeleton and complex cell architecture in an #Asgard archaeon.</title>
        <authorList>
            <person name="Ponce Toledo R.I."/>
            <person name="Schleper C."/>
            <person name="Rodrigues Oliveira T."/>
            <person name="Wollweber F."/>
            <person name="Xu J."/>
            <person name="Rittmann S."/>
            <person name="Klingl A."/>
            <person name="Pilhofer M."/>
        </authorList>
    </citation>
    <scope>NUCLEOTIDE SEQUENCE</scope>
    <source>
        <strain evidence="2">B-35</strain>
    </source>
</reference>
<evidence type="ECO:0000313" key="2">
    <source>
        <dbReference type="EMBL" id="UYP48250.1"/>
    </source>
</evidence>
<dbReference type="Proteomes" id="UP001208689">
    <property type="component" value="Chromosome"/>
</dbReference>
<accession>A0ABY6HXJ2</accession>
<keyword evidence="3" id="KW-1185">Reference proteome</keyword>
<keyword evidence="1" id="KW-0175">Coiled coil</keyword>
<dbReference type="EMBL" id="CP104013">
    <property type="protein sequence ID" value="UYP48250.1"/>
    <property type="molecule type" value="Genomic_DNA"/>
</dbReference>
<gene>
    <name evidence="2" type="ORF">NEF87_004535</name>
</gene>
<feature type="coiled-coil region" evidence="1">
    <location>
        <begin position="143"/>
        <end position="230"/>
    </location>
</feature>
<sequence>MWKEVEKFEKSGDTDKLIKVSVSDLIEIRENLIDFEWKAIKYEKKISELSKNQTSEMKIRSEKQDEALNLVKQKEIDELKRMIEDKTQLIDTLNQKIYFLSTVVEIDQIGVSDQGAHIAIDTEIRERDAEIIKLQNIISDLELNNRSKDLSSLEIQLEKLKKDAQTQIEILELKNQELFNAKSLVESQLEKIKKDIQVQAEILEFKNQELVDAETKIKSQKAEFNQALIEFDEERKRMVHDLALQKESSSTEQNMQKSAMKKIETENNLLQDKIIQKDLKIEELNRVVTKFKFQTHSVDLTEMAKKDEMIAQLKISLKKAEYKYNESRRKIEKSQIQQSHVSKLRQNAVCPAKRNQIISKSKENDPSIALFQQEYTSMVRKTKQMKGIFQQDGQSNNSAFK</sequence>
<organism evidence="2 3">
    <name type="scientific">Candidatus Lokiarchaeum ossiferum</name>
    <dbReference type="NCBI Taxonomy" id="2951803"/>
    <lineage>
        <taxon>Archaea</taxon>
        <taxon>Promethearchaeati</taxon>
        <taxon>Promethearchaeota</taxon>
        <taxon>Promethearchaeia</taxon>
        <taxon>Promethearchaeales</taxon>
        <taxon>Promethearchaeaceae</taxon>
        <taxon>Candidatus Lokiarchaeum</taxon>
    </lineage>
</organism>
<proteinExistence type="predicted"/>
<protein>
    <recommendedName>
        <fullName evidence="4">Chromosome partition protein Smc</fullName>
    </recommendedName>
</protein>
<feature type="coiled-coil region" evidence="1">
    <location>
        <begin position="310"/>
        <end position="337"/>
    </location>
</feature>
<evidence type="ECO:0000313" key="3">
    <source>
        <dbReference type="Proteomes" id="UP001208689"/>
    </source>
</evidence>
<evidence type="ECO:0008006" key="4">
    <source>
        <dbReference type="Google" id="ProtNLM"/>
    </source>
</evidence>
<evidence type="ECO:0000256" key="1">
    <source>
        <dbReference type="SAM" id="Coils"/>
    </source>
</evidence>
<name>A0ABY6HXJ2_9ARCH</name>